<feature type="compositionally biased region" description="Basic residues" evidence="1">
    <location>
        <begin position="7"/>
        <end position="18"/>
    </location>
</feature>
<dbReference type="EMBL" id="JAOYFB010000040">
    <property type="protein sequence ID" value="KAK4035618.1"/>
    <property type="molecule type" value="Genomic_DNA"/>
</dbReference>
<sequence length="75" mass="8355">MIGRGVPKTRKRNAKRTATKTQNAVRIKMTELSTGTWAGGSKTRSELPDLPFFRNGSLFFLRPAPTQFPMGDNSQ</sequence>
<feature type="region of interest" description="Disordered" evidence="1">
    <location>
        <begin position="1"/>
        <end position="23"/>
    </location>
</feature>
<name>A0ABR0B1P0_9CRUS</name>
<proteinExistence type="predicted"/>
<evidence type="ECO:0000256" key="1">
    <source>
        <dbReference type="SAM" id="MobiDB-lite"/>
    </source>
</evidence>
<accession>A0ABR0B1P0</accession>
<reference evidence="2 3" key="1">
    <citation type="journal article" date="2023" name="Nucleic Acids Res.">
        <title>The hologenome of Daphnia magna reveals possible DNA methylation and microbiome-mediated evolution of the host genome.</title>
        <authorList>
            <person name="Chaturvedi A."/>
            <person name="Li X."/>
            <person name="Dhandapani V."/>
            <person name="Marshall H."/>
            <person name="Kissane S."/>
            <person name="Cuenca-Cambronero M."/>
            <person name="Asole G."/>
            <person name="Calvet F."/>
            <person name="Ruiz-Romero M."/>
            <person name="Marangio P."/>
            <person name="Guigo R."/>
            <person name="Rago D."/>
            <person name="Mirbahai L."/>
            <person name="Eastwood N."/>
            <person name="Colbourne J.K."/>
            <person name="Zhou J."/>
            <person name="Mallon E."/>
            <person name="Orsini L."/>
        </authorList>
    </citation>
    <scope>NUCLEOTIDE SEQUENCE [LARGE SCALE GENOMIC DNA]</scope>
    <source>
        <strain evidence="2">LRV0_1</strain>
    </source>
</reference>
<dbReference type="Proteomes" id="UP001234178">
    <property type="component" value="Unassembled WGS sequence"/>
</dbReference>
<protein>
    <submittedName>
        <fullName evidence="2">Uncharacterized protein</fullName>
    </submittedName>
</protein>
<evidence type="ECO:0000313" key="2">
    <source>
        <dbReference type="EMBL" id="KAK4035618.1"/>
    </source>
</evidence>
<keyword evidence="3" id="KW-1185">Reference proteome</keyword>
<evidence type="ECO:0000313" key="3">
    <source>
        <dbReference type="Proteomes" id="UP001234178"/>
    </source>
</evidence>
<comment type="caution">
    <text evidence="2">The sequence shown here is derived from an EMBL/GenBank/DDBJ whole genome shotgun (WGS) entry which is preliminary data.</text>
</comment>
<organism evidence="2 3">
    <name type="scientific">Daphnia magna</name>
    <dbReference type="NCBI Taxonomy" id="35525"/>
    <lineage>
        <taxon>Eukaryota</taxon>
        <taxon>Metazoa</taxon>
        <taxon>Ecdysozoa</taxon>
        <taxon>Arthropoda</taxon>
        <taxon>Crustacea</taxon>
        <taxon>Branchiopoda</taxon>
        <taxon>Diplostraca</taxon>
        <taxon>Cladocera</taxon>
        <taxon>Anomopoda</taxon>
        <taxon>Daphniidae</taxon>
        <taxon>Daphnia</taxon>
    </lineage>
</organism>
<gene>
    <name evidence="2" type="ORF">OUZ56_027706</name>
</gene>